<reference evidence="2 4" key="3">
    <citation type="submission" date="2018-01" db="EMBL/GenBank/DDBJ databases">
        <title>Genomic study of Klebsiella pneumoniae.</title>
        <authorList>
            <person name="Yang Y."/>
            <person name="Bicalho R."/>
        </authorList>
    </citation>
    <scope>NUCLEOTIDE SEQUENCE [LARGE SCALE GENOMIC DNA]</scope>
    <source>
        <strain evidence="2 4">A11</strain>
    </source>
</reference>
<comment type="caution">
    <text evidence="2">The sequence shown here is derived from an EMBL/GenBank/DDBJ whole genome shotgun (WGS) entry which is preliminary data.</text>
</comment>
<evidence type="ECO:0000313" key="4">
    <source>
        <dbReference type="Proteomes" id="UP000234505"/>
    </source>
</evidence>
<proteinExistence type="predicted"/>
<dbReference type="RefSeq" id="WP_049136221.1">
    <property type="nucleotide sequence ID" value="NZ_JAKWGX010000069.1"/>
</dbReference>
<dbReference type="Proteomes" id="UP000036305">
    <property type="component" value="Unassembled WGS sequence"/>
</dbReference>
<organism evidence="2 4">
    <name type="scientific">Klebsiella michiganensis</name>
    <dbReference type="NCBI Taxonomy" id="1134687"/>
    <lineage>
        <taxon>Bacteria</taxon>
        <taxon>Pseudomonadati</taxon>
        <taxon>Pseudomonadota</taxon>
        <taxon>Gammaproteobacteria</taxon>
        <taxon>Enterobacterales</taxon>
        <taxon>Enterobacteriaceae</taxon>
        <taxon>Klebsiella/Raoultella group</taxon>
        <taxon>Klebsiella</taxon>
    </lineage>
</organism>
<evidence type="ECO:0000313" key="1">
    <source>
        <dbReference type="EMBL" id="KLY25865.1"/>
    </source>
</evidence>
<accession>A0A0J2GT78</accession>
<gene>
    <name evidence="2" type="ORF">CWN50_16865</name>
    <name evidence="1" type="ORF">SK91_05777</name>
</gene>
<reference evidence="1 3" key="1">
    <citation type="submission" date="2015-06" db="EMBL/GenBank/DDBJ databases">
        <title>The Genome Sequence of None.</title>
        <authorList>
            <consortium name="The Broad Institute Genomics Platform"/>
            <consortium name="The Broad Institute Genome Sequencing Center for Infectious Disease"/>
            <person name="Earl A.M."/>
            <person name="Onderdonk A.B."/>
            <person name="Kirby J."/>
            <person name="Ferraro M.J."/>
            <person name="Huang S."/>
            <person name="Spencer M."/>
            <person name="Fodor A."/>
            <person name="Hooper D."/>
            <person name="Dekker J."/>
            <person name="O'Brien T."/>
            <person name="Quan V."/>
            <person name="Gombosev A."/>
            <person name="Delaney M."/>
            <person name="DuBois A."/>
            <person name="Ernst C."/>
            <person name="Kim D.S."/>
            <person name="Rossman W."/>
            <person name="Gohs F."/>
            <person name="Petruso H."/>
            <person name="Nozar T."/>
            <person name="Mougeot F."/>
            <person name="Manson-McGuire A."/>
            <person name="Young S."/>
            <person name="Abouelleil A."/>
            <person name="Cao P."/>
            <person name="Chapman S.B."/>
            <person name="Griggs A."/>
            <person name="Priest M."/>
            <person name="Shea T."/>
            <person name="Wortman I."/>
            <person name="Wortman J.R."/>
            <person name="Nusbaum C."/>
            <person name="Birren B."/>
        </authorList>
    </citation>
    <scope>NUCLEOTIDE SEQUENCE [LARGE SCALE GENOMIC DNA]</scope>
    <source>
        <strain evidence="1 3">MGH87</strain>
    </source>
</reference>
<keyword evidence="3" id="KW-1185">Reference proteome</keyword>
<sequence>MSDVLAIYGISSAENIIYAEATPEGINMPVLNSEDMHQSFLMVDYPTAIRLLDEGRYDDEFPTGLQFVAGLLDGDLKRYYILSNAQKAIIYRWLVVFLFIMDQQEKNRLAGITGDDGSAGRAVVYSGAHGDLYVTPLTERIFLANNVEAVAIQNYGAETGLGIAVRMYEGMMEVSPEGCMHLSSEGREELARLYDSFIKTLKTDGLPATPVMH</sequence>
<dbReference type="EMBL" id="PIDS01000570">
    <property type="protein sequence ID" value="PLL37643.1"/>
    <property type="molecule type" value="Genomic_DNA"/>
</dbReference>
<dbReference type="EMBL" id="LEUS01000030">
    <property type="protein sequence ID" value="KLY25865.1"/>
    <property type="molecule type" value="Genomic_DNA"/>
</dbReference>
<dbReference type="AlphaFoldDB" id="A0A0J2GT78"/>
<evidence type="ECO:0000313" key="2">
    <source>
        <dbReference type="EMBL" id="PLL37643.1"/>
    </source>
</evidence>
<name>A0A0J2GT78_9ENTR</name>
<evidence type="ECO:0000313" key="3">
    <source>
        <dbReference type="Proteomes" id="UP000036305"/>
    </source>
</evidence>
<reference evidence="2 4" key="2">
    <citation type="submission" date="2017-11" db="EMBL/GenBank/DDBJ databases">
        <authorList>
            <person name="Han C.G."/>
        </authorList>
    </citation>
    <scope>NUCLEOTIDE SEQUENCE [LARGE SCALE GENOMIC DNA]</scope>
    <source>
        <strain evidence="2 4">A11</strain>
    </source>
</reference>
<dbReference type="Proteomes" id="UP000234505">
    <property type="component" value="Unassembled WGS sequence"/>
</dbReference>
<protein>
    <submittedName>
        <fullName evidence="2">Uncharacterized protein</fullName>
    </submittedName>
</protein>